<dbReference type="InterPro" id="IPR003961">
    <property type="entry name" value="FN3_dom"/>
</dbReference>
<feature type="signal peptide" evidence="2">
    <location>
        <begin position="1"/>
        <end position="30"/>
    </location>
</feature>
<organism evidence="4 5">
    <name type="scientific">Sulfurimonas diazotrophicus</name>
    <dbReference type="NCBI Taxonomy" id="3131939"/>
    <lineage>
        <taxon>Bacteria</taxon>
        <taxon>Pseudomonadati</taxon>
        <taxon>Campylobacterota</taxon>
        <taxon>Epsilonproteobacteria</taxon>
        <taxon>Campylobacterales</taxon>
        <taxon>Sulfurimonadaceae</taxon>
        <taxon>Sulfurimonas</taxon>
    </lineage>
</organism>
<feature type="domain" description="Fibronectin type-III" evidence="3">
    <location>
        <begin position="135"/>
        <end position="231"/>
    </location>
</feature>
<sequence>MMRRSTLIVSALFSTLTLLISGCVGGPAPAEPVAIDNTLPQVSINGYLSDTAAIAFEWKPVKDPRVKGVNIYRDTPGGEDDKLYRIAVIDDTLRTHYVDAGLQPATTYRYRFTTVDAKGRESMPDNTVAAKTLSLPEPVSYFTATKELARSAKLLWRPHPDLRVEGYEIERLDPGEKSFHWIARIDGRLHAEHIDHDLDDDSVYRYRILARTFSGEKSLPSAVVTVATKPLPLPPSQLSAGRGAIHRVALQWQPSPDKGIVYYKVYRADREDGYYSYRAKVDRTAFTDKVDENGVRYFYKVAAVDKDELESLPSEPAEGTTMAAPAVPELTALALRNKAVVVRWKSKDSRAVAFELLKTTRSGWFDSKENVIRDIKTESFTDVNVSPGLEYSYKVIAVDANGLKSEPSASKTIVLEGQ</sequence>
<proteinExistence type="predicted"/>
<gene>
    <name evidence="4" type="ORF">WCY31_03415</name>
</gene>
<dbReference type="Proteomes" id="UP001447842">
    <property type="component" value="Chromosome"/>
</dbReference>
<keyword evidence="1" id="KW-0677">Repeat</keyword>
<dbReference type="InterPro" id="IPR050964">
    <property type="entry name" value="Striated_Muscle_Regulatory"/>
</dbReference>
<dbReference type="SMART" id="SM00060">
    <property type="entry name" value="FN3"/>
    <property type="match status" value="4"/>
</dbReference>
<reference evidence="4 5" key="1">
    <citation type="submission" date="2024-03" db="EMBL/GenBank/DDBJ databases">
        <title>Sulfurimonas sp. HSL3-1.</title>
        <authorList>
            <person name="Wang S."/>
        </authorList>
    </citation>
    <scope>NUCLEOTIDE SEQUENCE [LARGE SCALE GENOMIC DNA]</scope>
    <source>
        <strain evidence="4 5">HSL3-1</strain>
    </source>
</reference>
<protein>
    <recommendedName>
        <fullName evidence="3">Fibronectin type-III domain-containing protein</fullName>
    </recommendedName>
</protein>
<dbReference type="PANTHER" id="PTHR13817:SF166">
    <property type="entry name" value="NEURONAL IGCAM-RELATED"/>
    <property type="match status" value="1"/>
</dbReference>
<evidence type="ECO:0000256" key="2">
    <source>
        <dbReference type="SAM" id="SignalP"/>
    </source>
</evidence>
<dbReference type="PANTHER" id="PTHR13817">
    <property type="entry name" value="TITIN"/>
    <property type="match status" value="1"/>
</dbReference>
<dbReference type="InterPro" id="IPR036116">
    <property type="entry name" value="FN3_sf"/>
</dbReference>
<evidence type="ECO:0000256" key="1">
    <source>
        <dbReference type="ARBA" id="ARBA00022737"/>
    </source>
</evidence>
<dbReference type="CDD" id="cd00063">
    <property type="entry name" value="FN3"/>
    <property type="match status" value="3"/>
</dbReference>
<dbReference type="RefSeq" id="WP_345973110.1">
    <property type="nucleotide sequence ID" value="NZ_CP147920.1"/>
</dbReference>
<keyword evidence="2" id="KW-0732">Signal</keyword>
<dbReference type="EMBL" id="CP147920">
    <property type="protein sequence ID" value="XAU15757.1"/>
    <property type="molecule type" value="Genomic_DNA"/>
</dbReference>
<evidence type="ECO:0000313" key="5">
    <source>
        <dbReference type="Proteomes" id="UP001447842"/>
    </source>
</evidence>
<dbReference type="PROSITE" id="PS50853">
    <property type="entry name" value="FN3"/>
    <property type="match status" value="3"/>
</dbReference>
<dbReference type="InterPro" id="IPR013783">
    <property type="entry name" value="Ig-like_fold"/>
</dbReference>
<evidence type="ECO:0000259" key="3">
    <source>
        <dbReference type="PROSITE" id="PS50853"/>
    </source>
</evidence>
<dbReference type="SUPFAM" id="SSF49265">
    <property type="entry name" value="Fibronectin type III"/>
    <property type="match status" value="3"/>
</dbReference>
<feature type="domain" description="Fibronectin type-III" evidence="3">
    <location>
        <begin position="234"/>
        <end position="324"/>
    </location>
</feature>
<evidence type="ECO:0000313" key="4">
    <source>
        <dbReference type="EMBL" id="XAU15757.1"/>
    </source>
</evidence>
<dbReference type="PROSITE" id="PS51257">
    <property type="entry name" value="PROKAR_LIPOPROTEIN"/>
    <property type="match status" value="1"/>
</dbReference>
<accession>A0ABZ3HE55</accession>
<feature type="domain" description="Fibronectin type-III" evidence="3">
    <location>
        <begin position="326"/>
        <end position="418"/>
    </location>
</feature>
<name>A0ABZ3HE55_9BACT</name>
<feature type="chain" id="PRO_5045860650" description="Fibronectin type-III domain-containing protein" evidence="2">
    <location>
        <begin position="31"/>
        <end position="418"/>
    </location>
</feature>
<dbReference type="Gene3D" id="2.60.40.10">
    <property type="entry name" value="Immunoglobulins"/>
    <property type="match status" value="4"/>
</dbReference>
<keyword evidence="5" id="KW-1185">Reference proteome</keyword>